<accession>A0A1X7IJH0</accession>
<keyword evidence="2" id="KW-1185">Reference proteome</keyword>
<dbReference type="AlphaFoldDB" id="A0A1X7IJH0"/>
<evidence type="ECO:0000313" key="1">
    <source>
        <dbReference type="EMBL" id="SMG14602.1"/>
    </source>
</evidence>
<dbReference type="EMBL" id="FXBB01000002">
    <property type="protein sequence ID" value="SMG14602.1"/>
    <property type="molecule type" value="Genomic_DNA"/>
</dbReference>
<dbReference type="Proteomes" id="UP000193355">
    <property type="component" value="Unassembled WGS sequence"/>
</dbReference>
<sequence>MENIADVINAQIETIFKDKGYRPCTTPDGKILVVDQDFTTHYKLDISFNNSDFSCIVLRRKNGSLGDLKNFNVPWTSGKEIREFLQYLISME</sequence>
<organism evidence="1 2">
    <name type="scientific">Dethiosulfovibrio salsuginis</name>
    <dbReference type="NCBI Taxonomy" id="561720"/>
    <lineage>
        <taxon>Bacteria</taxon>
        <taxon>Thermotogati</taxon>
        <taxon>Synergistota</taxon>
        <taxon>Synergistia</taxon>
        <taxon>Synergistales</taxon>
        <taxon>Dethiosulfovibrionaceae</taxon>
        <taxon>Dethiosulfovibrio</taxon>
    </lineage>
</organism>
<protein>
    <submittedName>
        <fullName evidence="1">Uncharacterized protein</fullName>
    </submittedName>
</protein>
<evidence type="ECO:0000313" key="2">
    <source>
        <dbReference type="Proteomes" id="UP000193355"/>
    </source>
</evidence>
<name>A0A1X7IJH0_9BACT</name>
<gene>
    <name evidence="1" type="ORF">SAMN06275492_10293</name>
</gene>
<dbReference type="RefSeq" id="WP_085543709.1">
    <property type="nucleotide sequence ID" value="NZ_FXBB01000002.1"/>
</dbReference>
<proteinExistence type="predicted"/>
<reference evidence="2" key="1">
    <citation type="submission" date="2017-04" db="EMBL/GenBank/DDBJ databases">
        <authorList>
            <person name="Varghese N."/>
            <person name="Submissions S."/>
        </authorList>
    </citation>
    <scope>NUCLEOTIDE SEQUENCE [LARGE SCALE GENOMIC DNA]</scope>
    <source>
        <strain evidence="2">USBA 82</strain>
    </source>
</reference>
<dbReference type="OrthoDB" id="5353at2"/>